<evidence type="ECO:0000313" key="2">
    <source>
        <dbReference type="EMBL" id="KNC24274.1"/>
    </source>
</evidence>
<evidence type="ECO:0000313" key="3">
    <source>
        <dbReference type="Proteomes" id="UP000037069"/>
    </source>
</evidence>
<gene>
    <name evidence="2" type="ORF">FF38_02055</name>
</gene>
<dbReference type="EMBL" id="JRES01001246">
    <property type="protein sequence ID" value="KNC24274.1"/>
    <property type="molecule type" value="Genomic_DNA"/>
</dbReference>
<proteinExistence type="predicted"/>
<sequence>MGSKRPPGKEVGKLTTRKPKIPTTKKKDKNSKQNNNNEKENLPRTAGACEEELPECVDMIQNGLPARG</sequence>
<organism evidence="2 3">
    <name type="scientific">Lucilia cuprina</name>
    <name type="common">Green bottle fly</name>
    <name type="synonym">Australian sheep blowfly</name>
    <dbReference type="NCBI Taxonomy" id="7375"/>
    <lineage>
        <taxon>Eukaryota</taxon>
        <taxon>Metazoa</taxon>
        <taxon>Ecdysozoa</taxon>
        <taxon>Arthropoda</taxon>
        <taxon>Hexapoda</taxon>
        <taxon>Insecta</taxon>
        <taxon>Pterygota</taxon>
        <taxon>Neoptera</taxon>
        <taxon>Endopterygota</taxon>
        <taxon>Diptera</taxon>
        <taxon>Brachycera</taxon>
        <taxon>Muscomorpha</taxon>
        <taxon>Oestroidea</taxon>
        <taxon>Calliphoridae</taxon>
        <taxon>Luciliinae</taxon>
        <taxon>Lucilia</taxon>
    </lineage>
</organism>
<reference evidence="2 3" key="1">
    <citation type="journal article" date="2015" name="Nat. Commun.">
        <title>Lucilia cuprina genome unlocks parasitic fly biology to underpin future interventions.</title>
        <authorList>
            <person name="Anstead C.A."/>
            <person name="Korhonen P.K."/>
            <person name="Young N.D."/>
            <person name="Hall R.S."/>
            <person name="Jex A.R."/>
            <person name="Murali S.C."/>
            <person name="Hughes D.S."/>
            <person name="Lee S.F."/>
            <person name="Perry T."/>
            <person name="Stroehlein A.J."/>
            <person name="Ansell B.R."/>
            <person name="Breugelmans B."/>
            <person name="Hofmann A."/>
            <person name="Qu J."/>
            <person name="Dugan S."/>
            <person name="Lee S.L."/>
            <person name="Chao H."/>
            <person name="Dinh H."/>
            <person name="Han Y."/>
            <person name="Doddapaneni H.V."/>
            <person name="Worley K.C."/>
            <person name="Muzny D.M."/>
            <person name="Ioannidis P."/>
            <person name="Waterhouse R.M."/>
            <person name="Zdobnov E.M."/>
            <person name="James P.J."/>
            <person name="Bagnall N.H."/>
            <person name="Kotze A.C."/>
            <person name="Gibbs R.A."/>
            <person name="Richards S."/>
            <person name="Batterham P."/>
            <person name="Gasser R.B."/>
        </authorList>
    </citation>
    <scope>NUCLEOTIDE SEQUENCE [LARGE SCALE GENOMIC DNA]</scope>
    <source>
        <strain evidence="2 3">LS</strain>
        <tissue evidence="2">Full body</tissue>
    </source>
</reference>
<feature type="compositionally biased region" description="Basic residues" evidence="1">
    <location>
        <begin position="15"/>
        <end position="29"/>
    </location>
</feature>
<name>A0A0L0BYC1_LUCCU</name>
<keyword evidence="3" id="KW-1185">Reference proteome</keyword>
<dbReference type="AlphaFoldDB" id="A0A0L0BYC1"/>
<comment type="caution">
    <text evidence="2">The sequence shown here is derived from an EMBL/GenBank/DDBJ whole genome shotgun (WGS) entry which is preliminary data.</text>
</comment>
<accession>A0A0L0BYC1</accession>
<evidence type="ECO:0000256" key="1">
    <source>
        <dbReference type="SAM" id="MobiDB-lite"/>
    </source>
</evidence>
<protein>
    <submittedName>
        <fullName evidence="2">Uncharacterized protein</fullName>
    </submittedName>
</protein>
<feature type="region of interest" description="Disordered" evidence="1">
    <location>
        <begin position="1"/>
        <end position="55"/>
    </location>
</feature>
<dbReference type="Proteomes" id="UP000037069">
    <property type="component" value="Unassembled WGS sequence"/>
</dbReference>